<evidence type="ECO:0000259" key="1">
    <source>
        <dbReference type="SMART" id="SM00382"/>
    </source>
</evidence>
<proteinExistence type="predicted"/>
<organism evidence="2 3">
    <name type="scientific">Enteractinococcus helveticum</name>
    <dbReference type="NCBI Taxonomy" id="1837282"/>
    <lineage>
        <taxon>Bacteria</taxon>
        <taxon>Bacillati</taxon>
        <taxon>Actinomycetota</taxon>
        <taxon>Actinomycetes</taxon>
        <taxon>Micrococcales</taxon>
        <taxon>Micrococcaceae</taxon>
    </lineage>
</organism>
<dbReference type="InterPro" id="IPR003593">
    <property type="entry name" value="AAA+_ATPase"/>
</dbReference>
<dbReference type="PANTHER" id="PTHR43581:SF2">
    <property type="entry name" value="EXCINUCLEASE ATPASE SUBUNIT"/>
    <property type="match status" value="1"/>
</dbReference>
<dbReference type="InterPro" id="IPR034139">
    <property type="entry name" value="TOPRIM_OLD"/>
</dbReference>
<dbReference type="Pfam" id="PF20469">
    <property type="entry name" value="OLD-like_TOPRIM"/>
    <property type="match status" value="1"/>
</dbReference>
<gene>
    <name evidence="2" type="ORF">A6F49_04095</name>
</gene>
<accession>A0A1B7M2U8</accession>
<dbReference type="CDD" id="cd01026">
    <property type="entry name" value="TOPRIM_OLD"/>
    <property type="match status" value="1"/>
</dbReference>
<dbReference type="InterPro" id="IPR051396">
    <property type="entry name" value="Bact_Antivir_Def_Nuclease"/>
</dbReference>
<dbReference type="SMART" id="SM00382">
    <property type="entry name" value="AAA"/>
    <property type="match status" value="1"/>
</dbReference>
<dbReference type="Proteomes" id="UP000078292">
    <property type="component" value="Unassembled WGS sequence"/>
</dbReference>
<protein>
    <recommendedName>
        <fullName evidence="1">AAA+ ATPase domain-containing protein</fullName>
    </recommendedName>
</protein>
<dbReference type="PANTHER" id="PTHR43581">
    <property type="entry name" value="ATP/GTP PHOSPHATASE"/>
    <property type="match status" value="1"/>
</dbReference>
<dbReference type="InterPro" id="IPR041685">
    <property type="entry name" value="AAA_GajA/Old/RecF-like"/>
</dbReference>
<comment type="caution">
    <text evidence="2">The sequence shown here is derived from an EMBL/GenBank/DDBJ whole genome shotgun (WGS) entry which is preliminary data.</text>
</comment>
<dbReference type="STRING" id="1837282.A6F49_04095"/>
<reference evidence="2 3" key="1">
    <citation type="submission" date="2016-04" db="EMBL/GenBank/DDBJ databases">
        <title>First whole genome shotgun sequence of the bacterium Enteractinococcus sp. strain UASWS1574.</title>
        <authorList>
            <person name="Crovadore J."/>
            <person name="Chablais R."/>
            <person name="Lefort F."/>
        </authorList>
    </citation>
    <scope>NUCLEOTIDE SEQUENCE [LARGE SCALE GENOMIC DNA]</scope>
    <source>
        <strain evidence="2 3">UASWS1574</strain>
    </source>
</reference>
<dbReference type="Pfam" id="PF13175">
    <property type="entry name" value="AAA_15"/>
    <property type="match status" value="1"/>
</dbReference>
<name>A0A1B7M2U8_9MICC</name>
<evidence type="ECO:0000313" key="2">
    <source>
        <dbReference type="EMBL" id="OAV62849.1"/>
    </source>
</evidence>
<feature type="domain" description="AAA+ ATPase" evidence="1">
    <location>
        <begin position="58"/>
        <end position="475"/>
    </location>
</feature>
<dbReference type="AlphaFoldDB" id="A0A1B7M2U8"/>
<dbReference type="InterPro" id="IPR027417">
    <property type="entry name" value="P-loop_NTPase"/>
</dbReference>
<keyword evidence="3" id="KW-1185">Reference proteome</keyword>
<sequence length="738" mass="82426">MAKPYTTPDSHTLAISKVHISNFRLLANIDINLSSDGWAVENHPEKSHPSNERTTDARDPVTVLIGHNNSGKTSLAEALIRFTSAQSPKFSLQDFSSLCHEEFYNAWQAYTTAESSTLHSEREVQARERLPEILVRFHISYSPEMPSFGPLSELIIDLVPECNTAIVEMSYSLQNGKLSELFGGITPLDATTEEEELKHFLDALQPRIPRLFERTITAIDPTNPKNRKTDIPIERLRQLITVDFLQAQRGLDDEKERPKDPLAQVFQSLFEAASHSDDDSSQKMVAERLQKAVEGVEQELGGEMSDMMRALSPALEDFGYPGLASSAIEAKTSLDISNLLRSYTTLSYPGDSGVTLPESYSGLGSRNLILILFKLLAYYRMYVNRGDKPGLHLIFIEEPEAHLHPQMQEVFIEQLGQINSIFSRIHSRDRGTDDVLKQGTNTELYWSPQFIVTTHSSHIANRAPFSTIRYFRVPAKNGLSKRETQIKDLSTAEGLDSAFLHQYLTLTASDLFFADKAILVEGTSERLLIPAMIRKEVPELAKQYVSILEVGGFYADKFYPLLDFLGIQTLVITDLDAVDADGKKSCVHQGVATSNTAIKNWFNNKKITPAGLLEPSASVRKIQANRRIAYQIPEDGLQSCGRTLEDALIFANPSLFDLNLTRPESDKGKSENVTYNEEEALKKAKKLHKTTSAIEFAVVRDDWGTPKYILEGLLWLAGTSLSSVAQQPAVRMAEINDA</sequence>
<evidence type="ECO:0000313" key="3">
    <source>
        <dbReference type="Proteomes" id="UP000078292"/>
    </source>
</evidence>
<dbReference type="Gene3D" id="3.40.50.300">
    <property type="entry name" value="P-loop containing nucleotide triphosphate hydrolases"/>
    <property type="match status" value="1"/>
</dbReference>
<dbReference type="EMBL" id="LXEY01000007">
    <property type="protein sequence ID" value="OAV62849.1"/>
    <property type="molecule type" value="Genomic_DNA"/>
</dbReference>
<dbReference type="SUPFAM" id="SSF52540">
    <property type="entry name" value="P-loop containing nucleoside triphosphate hydrolases"/>
    <property type="match status" value="1"/>
</dbReference>